<dbReference type="InterPro" id="IPR028098">
    <property type="entry name" value="Glyco_trans_4-like_N"/>
</dbReference>
<proteinExistence type="predicted"/>
<dbReference type="KEGG" id="mana:MAMMFC1_02770"/>
<protein>
    <submittedName>
        <fullName evidence="3">GDP-mannose-dependent alpha-mannosyltransferase</fullName>
        <ecNumber evidence="3">2.4.1.-</ecNumber>
    </submittedName>
</protein>
<dbReference type="RefSeq" id="WP_158618774.1">
    <property type="nucleotide sequence ID" value="NZ_AP018449.1"/>
</dbReference>
<dbReference type="Proteomes" id="UP000276437">
    <property type="component" value="Chromosome"/>
</dbReference>
<sequence>MRIVLFTDTFTPQINGVAKTYQRLLAYLQSKNIETLVYAPTAKSQEPSVTNSNGVCRVASLDFFLYRDCQISLPNYFAVRQTLDKYKPDLVHLATPFSLGLTGLKYATQRCLPKVAVFHTNFPQYLEHWRVPQLKKLAWRFLRWFHRQAERNYCPSRDTMRMMRLQGINNVELWTRGVDQNIFNPDFRSLDFRRSLGIDDKIVLLYVGRLAPEKSVDVLLRALDKANKKCDNLHLLLIGDGPSRHYLTSIAPENVTFMGYRSGNDLSTAYASADIFVCPSITETFGNVILEAMASSLPVIAPLAGGIKENLFPMRTGIPCTQLNHESMAAGMERLAIDSQLRSSLALGAYEHAKSQSWNEVFFRLVNSYHNVVELSPKHSFSAAQDKKRKTPGCSSQYQKV</sequence>
<keyword evidence="4" id="KW-1185">Reference proteome</keyword>
<keyword evidence="3" id="KW-0328">Glycosyltransferase</keyword>
<dbReference type="EC" id="2.4.1.-" evidence="3"/>
<dbReference type="SUPFAM" id="SSF53756">
    <property type="entry name" value="UDP-Glycosyltransferase/glycogen phosphorylase"/>
    <property type="match status" value="1"/>
</dbReference>
<dbReference type="PANTHER" id="PTHR45947:SF3">
    <property type="entry name" value="SULFOQUINOVOSYL TRANSFERASE SQD2"/>
    <property type="match status" value="1"/>
</dbReference>
<dbReference type="Pfam" id="PF13439">
    <property type="entry name" value="Glyco_transf_4"/>
    <property type="match status" value="1"/>
</dbReference>
<organism evidence="3 4">
    <name type="scientific">Methylomusa anaerophila</name>
    <dbReference type="NCBI Taxonomy" id="1930071"/>
    <lineage>
        <taxon>Bacteria</taxon>
        <taxon>Bacillati</taxon>
        <taxon>Bacillota</taxon>
        <taxon>Negativicutes</taxon>
        <taxon>Selenomonadales</taxon>
        <taxon>Sporomusaceae</taxon>
        <taxon>Methylomusa</taxon>
    </lineage>
</organism>
<dbReference type="GO" id="GO:0016758">
    <property type="term" value="F:hexosyltransferase activity"/>
    <property type="evidence" value="ECO:0007669"/>
    <property type="project" value="TreeGrafter"/>
</dbReference>
<evidence type="ECO:0000313" key="3">
    <source>
        <dbReference type="EMBL" id="BBB92085.1"/>
    </source>
</evidence>
<dbReference type="Gene3D" id="3.40.50.2000">
    <property type="entry name" value="Glycogen Phosphorylase B"/>
    <property type="match status" value="2"/>
</dbReference>
<dbReference type="OrthoDB" id="9804196at2"/>
<evidence type="ECO:0000256" key="1">
    <source>
        <dbReference type="SAM" id="MobiDB-lite"/>
    </source>
</evidence>
<name>A0A348ALY7_9FIRM</name>
<dbReference type="Pfam" id="PF13692">
    <property type="entry name" value="Glyco_trans_1_4"/>
    <property type="match status" value="1"/>
</dbReference>
<dbReference type="CDD" id="cd03814">
    <property type="entry name" value="GT4-like"/>
    <property type="match status" value="1"/>
</dbReference>
<evidence type="ECO:0000313" key="4">
    <source>
        <dbReference type="Proteomes" id="UP000276437"/>
    </source>
</evidence>
<dbReference type="AlphaFoldDB" id="A0A348ALY7"/>
<feature type="region of interest" description="Disordered" evidence="1">
    <location>
        <begin position="380"/>
        <end position="401"/>
    </location>
</feature>
<reference evidence="3 4" key="1">
    <citation type="journal article" date="2018" name="Int. J. Syst. Evol. Microbiol.">
        <title>Methylomusa anaerophila gen. nov., sp. nov., an anaerobic methanol-utilizing bacterium isolated from a microbial fuel cell.</title>
        <authorList>
            <person name="Amano N."/>
            <person name="Yamamuro A."/>
            <person name="Miyahara M."/>
            <person name="Kouzuma A."/>
            <person name="Abe T."/>
            <person name="Watanabe K."/>
        </authorList>
    </citation>
    <scope>NUCLEOTIDE SEQUENCE [LARGE SCALE GENOMIC DNA]</scope>
    <source>
        <strain evidence="3 4">MMFC1</strain>
    </source>
</reference>
<keyword evidence="3" id="KW-0808">Transferase</keyword>
<feature type="domain" description="Glycosyltransferase subfamily 4-like N-terminal" evidence="2">
    <location>
        <begin position="14"/>
        <end position="179"/>
    </location>
</feature>
<dbReference type="InterPro" id="IPR050194">
    <property type="entry name" value="Glycosyltransferase_grp1"/>
</dbReference>
<accession>A0A348ALY7</accession>
<dbReference type="PANTHER" id="PTHR45947">
    <property type="entry name" value="SULFOQUINOVOSYL TRANSFERASE SQD2"/>
    <property type="match status" value="1"/>
</dbReference>
<evidence type="ECO:0000259" key="2">
    <source>
        <dbReference type="Pfam" id="PF13439"/>
    </source>
</evidence>
<gene>
    <name evidence="3" type="primary">mgtA</name>
    <name evidence="3" type="ORF">MAMMFC1_02770</name>
</gene>
<dbReference type="EMBL" id="AP018449">
    <property type="protein sequence ID" value="BBB92085.1"/>
    <property type="molecule type" value="Genomic_DNA"/>
</dbReference>